<proteinExistence type="predicted"/>
<dbReference type="Pfam" id="PF00665">
    <property type="entry name" value="rve"/>
    <property type="match status" value="1"/>
</dbReference>
<organism evidence="2">
    <name type="scientific">hydrothermal vent metagenome</name>
    <dbReference type="NCBI Taxonomy" id="652676"/>
    <lineage>
        <taxon>unclassified sequences</taxon>
        <taxon>metagenomes</taxon>
        <taxon>ecological metagenomes</taxon>
    </lineage>
</organism>
<protein>
    <submittedName>
        <fullName evidence="2">Mobile element protein</fullName>
    </submittedName>
</protein>
<gene>
    <name evidence="2" type="ORF">MNBD_BACTEROID07-1990</name>
</gene>
<dbReference type="InterPro" id="IPR036397">
    <property type="entry name" value="RNaseH_sf"/>
</dbReference>
<evidence type="ECO:0000313" key="2">
    <source>
        <dbReference type="EMBL" id="VAW30462.1"/>
    </source>
</evidence>
<dbReference type="PANTHER" id="PTHR46889">
    <property type="entry name" value="TRANSPOSASE INSF FOR INSERTION SEQUENCE IS3B-RELATED"/>
    <property type="match status" value="1"/>
</dbReference>
<evidence type="ECO:0000259" key="1">
    <source>
        <dbReference type="PROSITE" id="PS50994"/>
    </source>
</evidence>
<name>A0A3B0UVM6_9ZZZZ</name>
<dbReference type="Gene3D" id="3.30.420.10">
    <property type="entry name" value="Ribonuclease H-like superfamily/Ribonuclease H"/>
    <property type="match status" value="1"/>
</dbReference>
<dbReference type="SUPFAM" id="SSF53098">
    <property type="entry name" value="Ribonuclease H-like"/>
    <property type="match status" value="1"/>
</dbReference>
<dbReference type="InterPro" id="IPR012337">
    <property type="entry name" value="RNaseH-like_sf"/>
</dbReference>
<dbReference type="InterPro" id="IPR001584">
    <property type="entry name" value="Integrase_cat-core"/>
</dbReference>
<dbReference type="GO" id="GO:0015074">
    <property type="term" value="P:DNA integration"/>
    <property type="evidence" value="ECO:0007669"/>
    <property type="project" value="InterPro"/>
</dbReference>
<dbReference type="PROSITE" id="PS50994">
    <property type="entry name" value="INTEGRASE"/>
    <property type="match status" value="1"/>
</dbReference>
<accession>A0A3B0UVM6</accession>
<dbReference type="AlphaFoldDB" id="A0A3B0UVM6"/>
<dbReference type="EMBL" id="UOET01000518">
    <property type="protein sequence ID" value="VAW30462.1"/>
    <property type="molecule type" value="Genomic_DNA"/>
</dbReference>
<dbReference type="InterPro" id="IPR050900">
    <property type="entry name" value="Transposase_IS3/IS150/IS904"/>
</dbReference>
<sequence>MSRLSTQGHSLNSVCSFMGISRQAYYKRLQKQESKSRLYRSLEDIVIENRRDKSRAGLRTIYHKEGMSSLLGVNQFENQMSARGYALKPYRTYVKTTDSRGDYYKYDNLIAGRQISNENQVLVGDITYYQNQTGRYYIFHFVDYYTLELKGLIGSGTMEGINSEKCLRQIFAYNNRKKYDYKMIIHTDAGSQYRSHNFQKMLRKAQILPSQARNCFENGLSERENGIIKNEYLVDYDIRSVKHLNTILKRIQYKINNVWPSKTLGYKTPREYASWLRKVKVKERPVKTIKIVQ</sequence>
<reference evidence="2" key="1">
    <citation type="submission" date="2018-06" db="EMBL/GenBank/DDBJ databases">
        <authorList>
            <person name="Zhirakovskaya E."/>
        </authorList>
    </citation>
    <scope>NUCLEOTIDE SEQUENCE</scope>
</reference>
<dbReference type="PANTHER" id="PTHR46889:SF5">
    <property type="entry name" value="INTEGRASE PROTEIN"/>
    <property type="match status" value="1"/>
</dbReference>
<dbReference type="GO" id="GO:0003676">
    <property type="term" value="F:nucleic acid binding"/>
    <property type="evidence" value="ECO:0007669"/>
    <property type="project" value="InterPro"/>
</dbReference>
<feature type="domain" description="Integrase catalytic" evidence="1">
    <location>
        <begin position="114"/>
        <end position="277"/>
    </location>
</feature>